<evidence type="ECO:0000313" key="2">
    <source>
        <dbReference type="EMBL" id="KKW30837.1"/>
    </source>
</evidence>
<evidence type="ECO:0000313" key="3">
    <source>
        <dbReference type="Proteomes" id="UP000034846"/>
    </source>
</evidence>
<keyword evidence="1" id="KW-0812">Transmembrane</keyword>
<proteinExistence type="predicted"/>
<accession>A0A0G1ZRF4</accession>
<reference evidence="2 3" key="1">
    <citation type="journal article" date="2015" name="Nature">
        <title>rRNA introns, odd ribosomes, and small enigmatic genomes across a large radiation of phyla.</title>
        <authorList>
            <person name="Brown C.T."/>
            <person name="Hug L.A."/>
            <person name="Thomas B.C."/>
            <person name="Sharon I."/>
            <person name="Castelle C.J."/>
            <person name="Singh A."/>
            <person name="Wilkins M.J."/>
            <person name="Williams K.H."/>
            <person name="Banfield J.F."/>
        </authorList>
    </citation>
    <scope>NUCLEOTIDE SEQUENCE [LARGE SCALE GENOMIC DNA]</scope>
</reference>
<dbReference type="EMBL" id="LCRD01000002">
    <property type="protein sequence ID" value="KKW30837.1"/>
    <property type="molecule type" value="Genomic_DNA"/>
</dbReference>
<keyword evidence="1" id="KW-1133">Transmembrane helix</keyword>
<protein>
    <submittedName>
        <fullName evidence="2">Uncharacterized protein</fullName>
    </submittedName>
</protein>
<feature type="transmembrane region" description="Helical" evidence="1">
    <location>
        <begin position="46"/>
        <end position="71"/>
    </location>
</feature>
<organism evidence="2 3">
    <name type="scientific">Candidatus Uhrbacteria bacterium GW2011_GWD2_52_7</name>
    <dbReference type="NCBI Taxonomy" id="1618989"/>
    <lineage>
        <taxon>Bacteria</taxon>
        <taxon>Candidatus Uhriibacteriota</taxon>
    </lineage>
</organism>
<gene>
    <name evidence="2" type="ORF">UY72_C0002G0012</name>
</gene>
<name>A0A0G1ZRF4_9BACT</name>
<evidence type="ECO:0000256" key="1">
    <source>
        <dbReference type="SAM" id="Phobius"/>
    </source>
</evidence>
<comment type="caution">
    <text evidence="2">The sequence shown here is derived from an EMBL/GenBank/DDBJ whole genome shotgun (WGS) entry which is preliminary data.</text>
</comment>
<sequence>MFDIRALSLAFGSASAVIAIIALLIFGGVAGLGGALPEMFSGASGFWAGVLTVIGAFIQGAISGAIIGSVYNRSEEADWSESVESDRGTAAAV</sequence>
<feature type="transmembrane region" description="Helical" evidence="1">
    <location>
        <begin position="7"/>
        <end position="26"/>
    </location>
</feature>
<dbReference type="AlphaFoldDB" id="A0A0G1ZRF4"/>
<keyword evidence="1" id="KW-0472">Membrane</keyword>
<dbReference type="Proteomes" id="UP000034846">
    <property type="component" value="Unassembled WGS sequence"/>
</dbReference>